<comment type="similarity">
    <text evidence="1">Belongs to the enoyl-CoA hydratase/isomerase family.</text>
</comment>
<dbReference type="AlphaFoldDB" id="A0A975XZX4"/>
<sequence length="253" mass="27078">MTDVPAELVHYRVDDHVASVVLDSQHNRNALSRQLVHQVYDGLARAEADDDVKVVLVRAEGRTFCSGADLAEASADGMEQTASQMVELQRRIATLPKPVVARVHGNVRAGGIGIVAAADIAVSAFDATYAFTEVRLGLAAAAISLSVLPRMTDRSAALTFLTGEVFTGRDAERMGLVTRAVAEDELNLEVDEICASLAKGNPQGLRETKLLLGRPLVERIDTLGPDLARLSASLFGSDEAKAAMQAFLTRKKK</sequence>
<dbReference type="CDD" id="cd06558">
    <property type="entry name" value="crotonase-like"/>
    <property type="match status" value="1"/>
</dbReference>
<evidence type="ECO:0000313" key="3">
    <source>
        <dbReference type="Proteomes" id="UP000683575"/>
    </source>
</evidence>
<dbReference type="RefSeq" id="WP_216939363.1">
    <property type="nucleotide sequence ID" value="NZ_CP077062.1"/>
</dbReference>
<keyword evidence="3" id="KW-1185">Reference proteome</keyword>
<proteinExistence type="inferred from homology"/>
<organism evidence="2 3">
    <name type="scientific">Nocardioides panacis</name>
    <dbReference type="NCBI Taxonomy" id="2849501"/>
    <lineage>
        <taxon>Bacteria</taxon>
        <taxon>Bacillati</taxon>
        <taxon>Actinomycetota</taxon>
        <taxon>Actinomycetes</taxon>
        <taxon>Propionibacteriales</taxon>
        <taxon>Nocardioidaceae</taxon>
        <taxon>Nocardioides</taxon>
    </lineage>
</organism>
<dbReference type="EMBL" id="CP077062">
    <property type="protein sequence ID" value="QWZ07853.1"/>
    <property type="molecule type" value="Genomic_DNA"/>
</dbReference>
<accession>A0A975XZX4</accession>
<evidence type="ECO:0000313" key="2">
    <source>
        <dbReference type="EMBL" id="QWZ07853.1"/>
    </source>
</evidence>
<dbReference type="Proteomes" id="UP000683575">
    <property type="component" value="Chromosome"/>
</dbReference>
<dbReference type="InterPro" id="IPR001753">
    <property type="entry name" value="Enoyl-CoA_hydra/iso"/>
</dbReference>
<dbReference type="PANTHER" id="PTHR42964:SF1">
    <property type="entry name" value="POLYKETIDE BIOSYNTHESIS ENOYL-COA HYDRATASE PKSH-RELATED"/>
    <property type="match status" value="1"/>
</dbReference>
<dbReference type="Pfam" id="PF00378">
    <property type="entry name" value="ECH_1"/>
    <property type="match status" value="1"/>
</dbReference>
<dbReference type="KEGG" id="nps:KRR39_21115"/>
<protein>
    <submittedName>
        <fullName evidence="2">Enoyl-CoA hydratase/isomerase family protein</fullName>
    </submittedName>
</protein>
<dbReference type="InterPro" id="IPR051683">
    <property type="entry name" value="Enoyl-CoA_Hydratase/Isomerase"/>
</dbReference>
<reference evidence="2" key="1">
    <citation type="submission" date="2021-06" db="EMBL/GenBank/DDBJ databases">
        <title>Complete genome sequence of Nocardioides sp. G188.</title>
        <authorList>
            <person name="Im W.-T."/>
        </authorList>
    </citation>
    <scope>NUCLEOTIDE SEQUENCE</scope>
    <source>
        <strain evidence="2">G188</strain>
    </source>
</reference>
<name>A0A975XZX4_9ACTN</name>
<evidence type="ECO:0000256" key="1">
    <source>
        <dbReference type="ARBA" id="ARBA00005254"/>
    </source>
</evidence>
<dbReference type="PANTHER" id="PTHR42964">
    <property type="entry name" value="ENOYL-COA HYDRATASE"/>
    <property type="match status" value="1"/>
</dbReference>
<gene>
    <name evidence="2" type="ORF">KRR39_21115</name>
</gene>